<dbReference type="UniPathway" id="UPA00142">
    <property type="reaction ID" value="UER00209"/>
</dbReference>
<dbReference type="RefSeq" id="WP_105051992.1">
    <property type="nucleotide sequence ID" value="NZ_BMYG01000002.1"/>
</dbReference>
<dbReference type="EC" id="6.3.2.2" evidence="8"/>
<comment type="pathway">
    <text evidence="1 8 9">Sulfur metabolism; glutathione biosynthesis; glutathione from L-cysteine and L-glutamate: step 1/2.</text>
</comment>
<dbReference type="PANTHER" id="PTHR38761:SF1">
    <property type="entry name" value="GLUTAMATE--CYSTEINE LIGASE"/>
    <property type="match status" value="1"/>
</dbReference>
<dbReference type="HAMAP" id="MF_00578">
    <property type="entry name" value="Glu_cys_ligase"/>
    <property type="match status" value="1"/>
</dbReference>
<dbReference type="InterPro" id="IPR014746">
    <property type="entry name" value="Gln_synth/guanido_kin_cat_dom"/>
</dbReference>
<protein>
    <recommendedName>
        <fullName evidence="8">Glutamate--cysteine ligase</fullName>
        <ecNumber evidence="8">6.3.2.2</ecNumber>
    </recommendedName>
    <alternativeName>
        <fullName evidence="8">Gamma-ECS</fullName>
        <shortName evidence="8">GCS</shortName>
    </alternativeName>
    <alternativeName>
        <fullName evidence="8">Gamma-glutamylcysteine synthetase</fullName>
    </alternativeName>
</protein>
<keyword evidence="6 8" id="KW-0067">ATP-binding</keyword>
<name>A0A2S7UU73_9GAMM</name>
<dbReference type="OrthoDB" id="9803907at2"/>
<keyword evidence="12" id="KW-1185">Reference proteome</keyword>
<dbReference type="InterPro" id="IPR006334">
    <property type="entry name" value="Glut_cys_ligase"/>
</dbReference>
<evidence type="ECO:0000259" key="10">
    <source>
        <dbReference type="Pfam" id="PF04262"/>
    </source>
</evidence>
<keyword evidence="3 8" id="KW-0436">Ligase</keyword>
<dbReference type="Proteomes" id="UP000239007">
    <property type="component" value="Unassembled WGS sequence"/>
</dbReference>
<accession>A0A2S7UU73</accession>
<comment type="similarity">
    <text evidence="2 8">Belongs to the glutamate--cysteine ligase type 1 family. Type 1 subfamily.</text>
</comment>
<dbReference type="Gene3D" id="3.30.590.20">
    <property type="match status" value="1"/>
</dbReference>
<evidence type="ECO:0000256" key="8">
    <source>
        <dbReference type="HAMAP-Rule" id="MF_00578"/>
    </source>
</evidence>
<dbReference type="GO" id="GO:0005524">
    <property type="term" value="F:ATP binding"/>
    <property type="evidence" value="ECO:0007669"/>
    <property type="project" value="UniProtKB-KW"/>
</dbReference>
<evidence type="ECO:0000256" key="6">
    <source>
        <dbReference type="ARBA" id="ARBA00022840"/>
    </source>
</evidence>
<gene>
    <name evidence="8" type="primary">gshA</name>
    <name evidence="11" type="ORF">BTO11_07385</name>
</gene>
<evidence type="ECO:0000256" key="4">
    <source>
        <dbReference type="ARBA" id="ARBA00022684"/>
    </source>
</evidence>
<dbReference type="GO" id="GO:0004357">
    <property type="term" value="F:glutamate-cysteine ligase activity"/>
    <property type="evidence" value="ECO:0007669"/>
    <property type="project" value="UniProtKB-UniRule"/>
</dbReference>
<dbReference type="GO" id="GO:0006750">
    <property type="term" value="P:glutathione biosynthetic process"/>
    <property type="evidence" value="ECO:0007669"/>
    <property type="project" value="UniProtKB-UniRule"/>
</dbReference>
<evidence type="ECO:0000256" key="7">
    <source>
        <dbReference type="ARBA" id="ARBA00048819"/>
    </source>
</evidence>
<sequence>MTTIKQKLERLTSAQVTKAINNIKRGIERESLRVNTDGKLSQLDHPIALGAALTHPYVTTDFSESLLELITPPSNNINTTFAQLKDVHKFVAQNIGDEVLWPMSMPCFINNEDDIRIAQFGNSNVGKMKSTYRTGLKNRYGSMMQAISGIHYNFSLPTEFWQVLKELDGSDDDSQDYQSAKYMHMVRNIKRFVWIVTYLYGASPAMCKSFLKGRETGLDFDSFGKGSIFLKNGTSLRMSDLGYTNSAQSELNIEYGSLTQYIEKLRKAIHTESAEYKKIGVKVDGEYKQLNHNILQIENELYAPVRPKQIAESGEKPTDALANRGIMYVELRALDVNPFSPYGISLEQMHVLDVFLMYCLLSSETELTDAQQQEAEENQDAVVLEGRKPDLELSHNGVTKSRSNWLGEIFDDFTTIAAWLDTHYGKTDYSDAIKATLPSVTEPANTLSGKVLSKLQTTQTDNGVFGLQLAQQYKQEILNNETSEFSAEFLQQESVKSLQNQQDVENADSVNFDDFLTEYFKY</sequence>
<evidence type="ECO:0000313" key="11">
    <source>
        <dbReference type="EMBL" id="PQJ53507.1"/>
    </source>
</evidence>
<evidence type="ECO:0000313" key="12">
    <source>
        <dbReference type="Proteomes" id="UP000239007"/>
    </source>
</evidence>
<evidence type="ECO:0000256" key="5">
    <source>
        <dbReference type="ARBA" id="ARBA00022741"/>
    </source>
</evidence>
<dbReference type="InterPro" id="IPR007370">
    <property type="entry name" value="Glu_cys_ligase"/>
</dbReference>
<comment type="catalytic activity">
    <reaction evidence="7 8 9">
        <text>L-cysteine + L-glutamate + ATP = gamma-L-glutamyl-L-cysteine + ADP + phosphate + H(+)</text>
        <dbReference type="Rhea" id="RHEA:13285"/>
        <dbReference type="ChEBI" id="CHEBI:15378"/>
        <dbReference type="ChEBI" id="CHEBI:29985"/>
        <dbReference type="ChEBI" id="CHEBI:30616"/>
        <dbReference type="ChEBI" id="CHEBI:35235"/>
        <dbReference type="ChEBI" id="CHEBI:43474"/>
        <dbReference type="ChEBI" id="CHEBI:58173"/>
        <dbReference type="ChEBI" id="CHEBI:456216"/>
        <dbReference type="EC" id="6.3.2.2"/>
    </reaction>
</comment>
<evidence type="ECO:0000256" key="2">
    <source>
        <dbReference type="ARBA" id="ARBA00008772"/>
    </source>
</evidence>
<evidence type="ECO:0000256" key="3">
    <source>
        <dbReference type="ARBA" id="ARBA00022598"/>
    </source>
</evidence>
<dbReference type="Pfam" id="PF04262">
    <property type="entry name" value="Glu_cys_ligase"/>
    <property type="match status" value="1"/>
</dbReference>
<dbReference type="GO" id="GO:0046872">
    <property type="term" value="F:metal ion binding"/>
    <property type="evidence" value="ECO:0007669"/>
    <property type="project" value="TreeGrafter"/>
</dbReference>
<evidence type="ECO:0000256" key="9">
    <source>
        <dbReference type="RuleBase" id="RU004391"/>
    </source>
</evidence>
<keyword evidence="4 8" id="KW-0317">Glutathione biosynthesis</keyword>
<dbReference type="EMBL" id="MSCH01000003">
    <property type="protein sequence ID" value="PQJ53507.1"/>
    <property type="molecule type" value="Genomic_DNA"/>
</dbReference>
<comment type="caution">
    <text evidence="11">The sequence shown here is derived from an EMBL/GenBank/DDBJ whole genome shotgun (WGS) entry which is preliminary data.</text>
</comment>
<evidence type="ECO:0000256" key="1">
    <source>
        <dbReference type="ARBA" id="ARBA00005006"/>
    </source>
</evidence>
<dbReference type="PANTHER" id="PTHR38761">
    <property type="entry name" value="GLUTAMATE--CYSTEINE LIGASE"/>
    <property type="match status" value="1"/>
</dbReference>
<dbReference type="AlphaFoldDB" id="A0A2S7UU73"/>
<dbReference type="SUPFAM" id="SSF55931">
    <property type="entry name" value="Glutamine synthetase/guanido kinase"/>
    <property type="match status" value="1"/>
</dbReference>
<keyword evidence="5 8" id="KW-0547">Nucleotide-binding</keyword>
<dbReference type="NCBIfam" id="TIGR01434">
    <property type="entry name" value="glu_cys_ligase"/>
    <property type="match status" value="1"/>
</dbReference>
<dbReference type="GO" id="GO:0005829">
    <property type="term" value="C:cytosol"/>
    <property type="evidence" value="ECO:0007669"/>
    <property type="project" value="TreeGrafter"/>
</dbReference>
<feature type="domain" description="Glutamate--cysteine ligase" evidence="10">
    <location>
        <begin position="9"/>
        <end position="382"/>
    </location>
</feature>
<proteinExistence type="inferred from homology"/>
<organism evidence="11 12">
    <name type="scientific">Psychrosphaera saromensis</name>
    <dbReference type="NCBI Taxonomy" id="716813"/>
    <lineage>
        <taxon>Bacteria</taxon>
        <taxon>Pseudomonadati</taxon>
        <taxon>Pseudomonadota</taxon>
        <taxon>Gammaproteobacteria</taxon>
        <taxon>Alteromonadales</taxon>
        <taxon>Pseudoalteromonadaceae</taxon>
        <taxon>Psychrosphaera</taxon>
    </lineage>
</organism>
<reference evidence="11 12" key="1">
    <citation type="submission" date="2016-12" db="EMBL/GenBank/DDBJ databases">
        <title>Diversity of luminous bacteria.</title>
        <authorList>
            <person name="Yoshizawa S."/>
            <person name="Kogure K."/>
        </authorList>
    </citation>
    <scope>NUCLEOTIDE SEQUENCE [LARGE SCALE GENOMIC DNA]</scope>
    <source>
        <strain evidence="11 12">SA4-48</strain>
    </source>
</reference>